<dbReference type="RefSeq" id="WP_216877669.1">
    <property type="nucleotide sequence ID" value="NZ_JAERQM010000005.1"/>
</dbReference>
<evidence type="ECO:0008006" key="4">
    <source>
        <dbReference type="Google" id="ProtNLM"/>
    </source>
</evidence>
<dbReference type="Proteomes" id="UP000689967">
    <property type="component" value="Unassembled WGS sequence"/>
</dbReference>
<keyword evidence="3" id="KW-1185">Reference proteome</keyword>
<protein>
    <recommendedName>
        <fullName evidence="4">Anti-sigma factor NepR domain-containing protein</fullName>
    </recommendedName>
</protein>
<gene>
    <name evidence="2" type="ORF">JJQ90_18240</name>
</gene>
<sequence length="65" mass="7455">MDSSDSSKPAPSPRPARRKAERKDGDAFDLWLQRGLHQLYDDVAAEPIPPELLRLIEEDRTRRGK</sequence>
<organism evidence="2 3">
    <name type="scientific">Falsiroseomonas oleicola</name>
    <dbReference type="NCBI Taxonomy" id="2801474"/>
    <lineage>
        <taxon>Bacteria</taxon>
        <taxon>Pseudomonadati</taxon>
        <taxon>Pseudomonadota</taxon>
        <taxon>Alphaproteobacteria</taxon>
        <taxon>Acetobacterales</taxon>
        <taxon>Roseomonadaceae</taxon>
        <taxon>Falsiroseomonas</taxon>
    </lineage>
</organism>
<comment type="caution">
    <text evidence="2">The sequence shown here is derived from an EMBL/GenBank/DDBJ whole genome shotgun (WGS) entry which is preliminary data.</text>
</comment>
<name>A0ABS6HAE0_9PROT</name>
<reference evidence="2 3" key="1">
    <citation type="submission" date="2021-01" db="EMBL/GenBank/DDBJ databases">
        <title>Roseomonas sp. nov, a bacterium isolated from an oil production mixture in Yumen Oilfield.</title>
        <authorList>
            <person name="Wu D."/>
        </authorList>
    </citation>
    <scope>NUCLEOTIDE SEQUENCE [LARGE SCALE GENOMIC DNA]</scope>
    <source>
        <strain evidence="2 3">ROY-5-3</strain>
    </source>
</reference>
<evidence type="ECO:0000313" key="3">
    <source>
        <dbReference type="Proteomes" id="UP000689967"/>
    </source>
</evidence>
<feature type="region of interest" description="Disordered" evidence="1">
    <location>
        <begin position="1"/>
        <end position="24"/>
    </location>
</feature>
<proteinExistence type="predicted"/>
<evidence type="ECO:0000313" key="2">
    <source>
        <dbReference type="EMBL" id="MBU8545670.1"/>
    </source>
</evidence>
<dbReference type="EMBL" id="JAERQM010000005">
    <property type="protein sequence ID" value="MBU8545670.1"/>
    <property type="molecule type" value="Genomic_DNA"/>
</dbReference>
<accession>A0ABS6HAE0</accession>
<evidence type="ECO:0000256" key="1">
    <source>
        <dbReference type="SAM" id="MobiDB-lite"/>
    </source>
</evidence>